<evidence type="ECO:0000256" key="8">
    <source>
        <dbReference type="PROSITE-ProRule" id="PRU00175"/>
    </source>
</evidence>
<keyword evidence="2" id="KW-0812">Transmembrane</keyword>
<dbReference type="PANTHER" id="PTHR46539:SF1">
    <property type="entry name" value="E3 UBIQUITIN-PROTEIN LIGASE ATL42"/>
    <property type="match status" value="1"/>
</dbReference>
<dbReference type="EMBL" id="AEYI02001582">
    <property type="protein sequence ID" value="KFG35669.1"/>
    <property type="molecule type" value="Genomic_DNA"/>
</dbReference>
<comment type="subcellular location">
    <subcellularLocation>
        <location evidence="1">Membrane</location>
    </subcellularLocation>
</comment>
<keyword evidence="4 8" id="KW-0863">Zinc-finger</keyword>
<evidence type="ECO:0000313" key="11">
    <source>
        <dbReference type="EMBL" id="KFG35669.1"/>
    </source>
</evidence>
<feature type="region of interest" description="Disordered" evidence="9">
    <location>
        <begin position="138"/>
        <end position="188"/>
    </location>
</feature>
<feature type="compositionally biased region" description="Polar residues" evidence="9">
    <location>
        <begin position="178"/>
        <end position="188"/>
    </location>
</feature>
<evidence type="ECO:0000256" key="9">
    <source>
        <dbReference type="SAM" id="MobiDB-lite"/>
    </source>
</evidence>
<reference evidence="11 12" key="1">
    <citation type="submission" date="2014-03" db="EMBL/GenBank/DDBJ databases">
        <authorList>
            <person name="Sibley D."/>
            <person name="Venepally P."/>
            <person name="Karamycheva S."/>
            <person name="Hadjithomas M."/>
            <person name="Khan A."/>
            <person name="Brunk B."/>
            <person name="Roos D."/>
            <person name="Caler E."/>
            <person name="Lorenzi H."/>
        </authorList>
    </citation>
    <scope>NUCLEOTIDE SEQUENCE [LARGE SCALE GENOMIC DNA]</scope>
    <source>
        <strain evidence="12">p89</strain>
    </source>
</reference>
<evidence type="ECO:0000256" key="2">
    <source>
        <dbReference type="ARBA" id="ARBA00022692"/>
    </source>
</evidence>
<dbReference type="InterPro" id="IPR013083">
    <property type="entry name" value="Znf_RING/FYVE/PHD"/>
</dbReference>
<dbReference type="OrthoDB" id="1302410at2759"/>
<dbReference type="SUPFAM" id="SSF57850">
    <property type="entry name" value="RING/U-box"/>
    <property type="match status" value="1"/>
</dbReference>
<gene>
    <name evidence="11" type="ORF">TGP89_294020B</name>
</gene>
<keyword evidence="7" id="KW-0472">Membrane</keyword>
<dbReference type="Gene3D" id="3.30.40.10">
    <property type="entry name" value="Zinc/RING finger domain, C3HC4 (zinc finger)"/>
    <property type="match status" value="1"/>
</dbReference>
<dbReference type="VEuPathDB" id="ToxoDB:TGP89_294020B"/>
<feature type="domain" description="RING-type" evidence="10">
    <location>
        <begin position="2"/>
        <end position="42"/>
    </location>
</feature>
<evidence type="ECO:0000256" key="7">
    <source>
        <dbReference type="ARBA" id="ARBA00023136"/>
    </source>
</evidence>
<proteinExistence type="predicted"/>
<evidence type="ECO:0000256" key="4">
    <source>
        <dbReference type="ARBA" id="ARBA00022771"/>
    </source>
</evidence>
<evidence type="ECO:0000256" key="5">
    <source>
        <dbReference type="ARBA" id="ARBA00022833"/>
    </source>
</evidence>
<keyword evidence="3" id="KW-0479">Metal-binding</keyword>
<organism evidence="11 12">
    <name type="scientific">Toxoplasma gondii p89</name>
    <dbReference type="NCBI Taxonomy" id="943119"/>
    <lineage>
        <taxon>Eukaryota</taxon>
        <taxon>Sar</taxon>
        <taxon>Alveolata</taxon>
        <taxon>Apicomplexa</taxon>
        <taxon>Conoidasida</taxon>
        <taxon>Coccidia</taxon>
        <taxon>Eucoccidiorida</taxon>
        <taxon>Eimeriorina</taxon>
        <taxon>Sarcocystidae</taxon>
        <taxon>Toxoplasma</taxon>
    </lineage>
</organism>
<evidence type="ECO:0000313" key="12">
    <source>
        <dbReference type="Proteomes" id="UP000028828"/>
    </source>
</evidence>
<evidence type="ECO:0000259" key="10">
    <source>
        <dbReference type="PROSITE" id="PS50089"/>
    </source>
</evidence>
<evidence type="ECO:0000256" key="1">
    <source>
        <dbReference type="ARBA" id="ARBA00004370"/>
    </source>
</evidence>
<name>A0A086JU51_TOXGO</name>
<dbReference type="PROSITE" id="PS50089">
    <property type="entry name" value="ZF_RING_2"/>
    <property type="match status" value="1"/>
</dbReference>
<dbReference type="GO" id="GO:0016020">
    <property type="term" value="C:membrane"/>
    <property type="evidence" value="ECO:0007669"/>
    <property type="project" value="UniProtKB-SubCell"/>
</dbReference>
<dbReference type="InterPro" id="IPR042981">
    <property type="entry name" value="RNF11_RING-H2"/>
</dbReference>
<protein>
    <submittedName>
        <fullName evidence="11">Zinc finger, C3HC4 type (RING finger) domain-containing protein</fullName>
    </submittedName>
</protein>
<dbReference type="InterPro" id="IPR001841">
    <property type="entry name" value="Znf_RING"/>
</dbReference>
<comment type="caution">
    <text evidence="11">The sequence shown here is derived from an EMBL/GenBank/DDBJ whole genome shotgun (WGS) entry which is preliminary data.</text>
</comment>
<dbReference type="Pfam" id="PF13639">
    <property type="entry name" value="zf-RING_2"/>
    <property type="match status" value="1"/>
</dbReference>
<evidence type="ECO:0000256" key="3">
    <source>
        <dbReference type="ARBA" id="ARBA00022723"/>
    </source>
</evidence>
<evidence type="ECO:0000256" key="6">
    <source>
        <dbReference type="ARBA" id="ARBA00022989"/>
    </source>
</evidence>
<dbReference type="PANTHER" id="PTHR46539">
    <property type="entry name" value="E3 UBIQUITIN-PROTEIN LIGASE ATL42"/>
    <property type="match status" value="1"/>
</dbReference>
<keyword evidence="5" id="KW-0862">Zinc</keyword>
<dbReference type="Proteomes" id="UP000028828">
    <property type="component" value="Unassembled WGS sequence"/>
</dbReference>
<accession>A0A086JU51</accession>
<dbReference type="CDD" id="cd16468">
    <property type="entry name" value="RING-H2_RNF11"/>
    <property type="match status" value="1"/>
</dbReference>
<feature type="compositionally biased region" description="Basic and acidic residues" evidence="9">
    <location>
        <begin position="141"/>
        <end position="156"/>
    </location>
</feature>
<dbReference type="SMART" id="SM00184">
    <property type="entry name" value="RING"/>
    <property type="match status" value="1"/>
</dbReference>
<dbReference type="GO" id="GO:0008270">
    <property type="term" value="F:zinc ion binding"/>
    <property type="evidence" value="ECO:0007669"/>
    <property type="project" value="UniProtKB-KW"/>
</dbReference>
<feature type="non-terminal residue" evidence="11">
    <location>
        <position position="1"/>
    </location>
</feature>
<sequence length="188" mass="20298">NCAICIEDFVPTALVRLLPCGHVFHRTCIDSWFTRSTLCPLCLHDYRPASPSPSAAPLSSSLLASPSRSRQSLLTLRASFPYSASSPPAWSRHHTAPLHSLLHPTAPSFLPAQSLPAAHAVRHGRLEQARTLQLLALSQRESARGGDRGRRQEARLSRAASGGGRGPRRPHSSRGRAQTAQNSGATHL</sequence>
<dbReference type="AlphaFoldDB" id="A0A086JU51"/>
<keyword evidence="6" id="KW-1133">Transmembrane helix</keyword>